<sequence length="311" mass="34526">MSVTLASRRGGAFLTEPLDASQAQRERLAFLELRAFFTGELRRADIEARFGIRPAASTRDLALYRDIAPDNLEYDLAGRCYRPSPSFAPVFEFNADRVLAWLLQGFGDGLDLGLKPAAPCEGPGQLTRPDLQVLGAITRSMCARRATRISYLSLSSGMKRREIVPVALADNGLRWHVRAFDRERARFGDFVLTRISKVQEIEGEVDERELLGADEQWARMVEMELAPHPNIKHPKAIEADYGMQDGVLRIKARAALAGYVLRRWNVDASPDHRLDPATHHLWLRNTPTLNGVESAAVAPGVYAGPGKEAVV</sequence>
<proteinExistence type="predicted"/>
<dbReference type="PIRSF" id="PIRSF015558">
    <property type="entry name" value="Txn_reg_DeoR_prd"/>
    <property type="match status" value="1"/>
</dbReference>
<feature type="domain" description="WYL" evidence="1">
    <location>
        <begin position="133"/>
        <end position="199"/>
    </location>
</feature>
<feature type="domain" description="DNA-binding transcriptional repressor CapW C-terminal dimerisation" evidence="2">
    <location>
        <begin position="220"/>
        <end position="287"/>
    </location>
</feature>
<evidence type="ECO:0000259" key="3">
    <source>
        <dbReference type="Pfam" id="PF26109"/>
    </source>
</evidence>
<dbReference type="InterPro" id="IPR059019">
    <property type="entry name" value="WHD_CapW"/>
</dbReference>
<dbReference type="InterPro" id="IPR016634">
    <property type="entry name" value="CapW-like"/>
</dbReference>
<gene>
    <name evidence="4" type="ORF">JJ685_08150</name>
</gene>
<evidence type="ECO:0000259" key="1">
    <source>
        <dbReference type="Pfam" id="PF13280"/>
    </source>
</evidence>
<evidence type="ECO:0000313" key="5">
    <source>
        <dbReference type="Proteomes" id="UP000599109"/>
    </source>
</evidence>
<feature type="domain" description="DNA-binding transcriptional repressor CapW winged helix-turn-helix" evidence="3">
    <location>
        <begin position="24"/>
        <end position="102"/>
    </location>
</feature>
<accession>A0A937CRW1</accession>
<name>A0A937CRW1_9BURK</name>
<dbReference type="Pfam" id="PF13280">
    <property type="entry name" value="WYL"/>
    <property type="match status" value="1"/>
</dbReference>
<keyword evidence="5" id="KW-1185">Reference proteome</keyword>
<dbReference type="PROSITE" id="PS52050">
    <property type="entry name" value="WYL"/>
    <property type="match status" value="1"/>
</dbReference>
<dbReference type="Pfam" id="PF26109">
    <property type="entry name" value="WHD_BrxR"/>
    <property type="match status" value="1"/>
</dbReference>
<dbReference type="InterPro" id="IPR059020">
    <property type="entry name" value="CapW_CTD"/>
</dbReference>
<organism evidence="4 5">
    <name type="scientific">Ramlibacter monticola</name>
    <dbReference type="NCBI Taxonomy" id="1926872"/>
    <lineage>
        <taxon>Bacteria</taxon>
        <taxon>Pseudomonadati</taxon>
        <taxon>Pseudomonadota</taxon>
        <taxon>Betaproteobacteria</taxon>
        <taxon>Burkholderiales</taxon>
        <taxon>Comamonadaceae</taxon>
        <taxon>Ramlibacter</taxon>
    </lineage>
</organism>
<evidence type="ECO:0000259" key="2">
    <source>
        <dbReference type="Pfam" id="PF26107"/>
    </source>
</evidence>
<dbReference type="Proteomes" id="UP000599109">
    <property type="component" value="Unassembled WGS sequence"/>
</dbReference>
<dbReference type="InterPro" id="IPR026881">
    <property type="entry name" value="WYL_dom"/>
</dbReference>
<dbReference type="Pfam" id="PF26107">
    <property type="entry name" value="BrxR_CTD"/>
    <property type="match status" value="1"/>
</dbReference>
<comment type="caution">
    <text evidence="4">The sequence shown here is derived from an EMBL/GenBank/DDBJ whole genome shotgun (WGS) entry which is preliminary data.</text>
</comment>
<protein>
    <submittedName>
        <fullName evidence="4">WYL domain-containing protein</fullName>
    </submittedName>
</protein>
<evidence type="ECO:0000313" key="4">
    <source>
        <dbReference type="EMBL" id="MBL0391110.1"/>
    </source>
</evidence>
<dbReference type="EMBL" id="JAEQNE010000002">
    <property type="protein sequence ID" value="MBL0391110.1"/>
    <property type="molecule type" value="Genomic_DNA"/>
</dbReference>
<reference evidence="4 5" key="1">
    <citation type="journal article" date="2017" name="Int. J. Syst. Evol. Microbiol.">
        <title>Ramlibacter monticola sp. nov., isolated from forest soil.</title>
        <authorList>
            <person name="Chaudhary D.K."/>
            <person name="Kim J."/>
        </authorList>
    </citation>
    <scope>NUCLEOTIDE SEQUENCE [LARGE SCALE GENOMIC DNA]</scope>
    <source>
        <strain evidence="4 5">KACC 19175</strain>
    </source>
</reference>
<dbReference type="AlphaFoldDB" id="A0A937CRW1"/>